<reference evidence="3" key="1">
    <citation type="submission" date="2021-06" db="EMBL/GenBank/DDBJ databases">
        <authorList>
            <person name="Kallberg Y."/>
            <person name="Tangrot J."/>
            <person name="Rosling A."/>
        </authorList>
    </citation>
    <scope>NUCLEOTIDE SEQUENCE</scope>
    <source>
        <strain evidence="3">AZ414A</strain>
    </source>
</reference>
<dbReference type="Proteomes" id="UP000789706">
    <property type="component" value="Unassembled WGS sequence"/>
</dbReference>
<dbReference type="EMBL" id="CAJVPK010000334">
    <property type="protein sequence ID" value="CAG8495862.1"/>
    <property type="molecule type" value="Genomic_DNA"/>
</dbReference>
<evidence type="ECO:0000256" key="1">
    <source>
        <dbReference type="SAM" id="Coils"/>
    </source>
</evidence>
<feature type="coiled-coil region" evidence="1">
    <location>
        <begin position="241"/>
        <end position="268"/>
    </location>
</feature>
<evidence type="ECO:0000256" key="2">
    <source>
        <dbReference type="SAM" id="MobiDB-lite"/>
    </source>
</evidence>
<gene>
    <name evidence="3" type="ORF">DEBURN_LOCUS4416</name>
</gene>
<evidence type="ECO:0000313" key="3">
    <source>
        <dbReference type="EMBL" id="CAG8495862.1"/>
    </source>
</evidence>
<sequence length="343" mass="39010">MSELNLAECLGQHPVIETVASGAGTNFPANGTVSLDMLTSNTIHAILNLLTGRWIDPNGKLLQKLIREGYKYADKLSDYLEDIETMYIGEFALDPLADFYYPALIPPLSILASRSDIRKKFPISVESAVVRLFTLEKKINDPPIQSNYSSDNLSALIGITWERGETKAWRNNVLMKFLHHPNLAPSEHRPVTSTSEQKVIRYAEKLARIFGLDKQNAEVYSTLSREIRALAKKLNDYHFEYISLKKTEKRLERDVESLETELEDLDDCANKDTVVDLIHEIVPLLISEKGKGYSDLSEESDLDETFVVRERKAVPYKQRRKVRPKKGTQRDKVKIKKGSSLGW</sequence>
<keyword evidence="4" id="KW-1185">Reference proteome</keyword>
<comment type="caution">
    <text evidence="3">The sequence shown here is derived from an EMBL/GenBank/DDBJ whole genome shotgun (WGS) entry which is preliminary data.</text>
</comment>
<proteinExistence type="predicted"/>
<accession>A0A9N8ZHF9</accession>
<dbReference type="OrthoDB" id="2375249at2759"/>
<organism evidence="3 4">
    <name type="scientific">Diversispora eburnea</name>
    <dbReference type="NCBI Taxonomy" id="1213867"/>
    <lineage>
        <taxon>Eukaryota</taxon>
        <taxon>Fungi</taxon>
        <taxon>Fungi incertae sedis</taxon>
        <taxon>Mucoromycota</taxon>
        <taxon>Glomeromycotina</taxon>
        <taxon>Glomeromycetes</taxon>
        <taxon>Diversisporales</taxon>
        <taxon>Diversisporaceae</taxon>
        <taxon>Diversispora</taxon>
    </lineage>
</organism>
<evidence type="ECO:0000313" key="4">
    <source>
        <dbReference type="Proteomes" id="UP000789706"/>
    </source>
</evidence>
<dbReference type="AlphaFoldDB" id="A0A9N8ZHF9"/>
<feature type="compositionally biased region" description="Basic residues" evidence="2">
    <location>
        <begin position="317"/>
        <end position="337"/>
    </location>
</feature>
<protein>
    <submittedName>
        <fullName evidence="3">1818_t:CDS:1</fullName>
    </submittedName>
</protein>
<keyword evidence="1" id="KW-0175">Coiled coil</keyword>
<feature type="region of interest" description="Disordered" evidence="2">
    <location>
        <begin position="317"/>
        <end position="343"/>
    </location>
</feature>
<name>A0A9N8ZHF9_9GLOM</name>